<gene>
    <name evidence="2" type="ORF">QR685DRAFT_446671</name>
</gene>
<name>A0ABR3D668_NEUIN</name>
<dbReference type="Proteomes" id="UP001451303">
    <property type="component" value="Unassembled WGS sequence"/>
</dbReference>
<comment type="caution">
    <text evidence="2">The sequence shown here is derived from an EMBL/GenBank/DDBJ whole genome shotgun (WGS) entry which is preliminary data.</text>
</comment>
<reference evidence="2 3" key="1">
    <citation type="submission" date="2023-09" db="EMBL/GenBank/DDBJ databases">
        <title>Multi-omics analysis of a traditional fermented food reveals byproduct-associated fungal strains for waste-to-food upcycling.</title>
        <authorList>
            <consortium name="Lawrence Berkeley National Laboratory"/>
            <person name="Rekdal V.M."/>
            <person name="Villalobos-Escobedo J.M."/>
            <person name="Rodriguez-Valeron N."/>
            <person name="Garcia M.O."/>
            <person name="Vasquez D.P."/>
            <person name="Damayanti I."/>
            <person name="Sorensen P.M."/>
            <person name="Baidoo E.E."/>
            <person name="De Carvalho A.C."/>
            <person name="Riley R."/>
            <person name="Lipzen A."/>
            <person name="He G."/>
            <person name="Yan M."/>
            <person name="Haridas S."/>
            <person name="Daum C."/>
            <person name="Yoshinaga Y."/>
            <person name="Ng V."/>
            <person name="Grigoriev I.V."/>
            <person name="Munk R."/>
            <person name="Nuraida L."/>
            <person name="Wijaya C.H."/>
            <person name="Morales P.-C."/>
            <person name="Keasling J.D."/>
        </authorList>
    </citation>
    <scope>NUCLEOTIDE SEQUENCE [LARGE SCALE GENOMIC DNA]</scope>
    <source>
        <strain evidence="2 3">FGSC 2613</strain>
    </source>
</reference>
<dbReference type="EMBL" id="JAVLET010000007">
    <property type="protein sequence ID" value="KAL0468124.1"/>
    <property type="molecule type" value="Genomic_DNA"/>
</dbReference>
<evidence type="ECO:0000256" key="1">
    <source>
        <dbReference type="SAM" id="MobiDB-lite"/>
    </source>
</evidence>
<accession>A0ABR3D668</accession>
<evidence type="ECO:0000313" key="3">
    <source>
        <dbReference type="Proteomes" id="UP001451303"/>
    </source>
</evidence>
<proteinExistence type="predicted"/>
<organism evidence="2 3">
    <name type="scientific">Neurospora intermedia</name>
    <dbReference type="NCBI Taxonomy" id="5142"/>
    <lineage>
        <taxon>Eukaryota</taxon>
        <taxon>Fungi</taxon>
        <taxon>Dikarya</taxon>
        <taxon>Ascomycota</taxon>
        <taxon>Pezizomycotina</taxon>
        <taxon>Sordariomycetes</taxon>
        <taxon>Sordariomycetidae</taxon>
        <taxon>Sordariales</taxon>
        <taxon>Sordariaceae</taxon>
        <taxon>Neurospora</taxon>
    </lineage>
</organism>
<feature type="region of interest" description="Disordered" evidence="1">
    <location>
        <begin position="1"/>
        <end position="25"/>
    </location>
</feature>
<keyword evidence="3" id="KW-1185">Reference proteome</keyword>
<sequence>MAKLEGMLRASKRRNLAGKNGNNDVRCHQLQGPTFPGFWVRLGFGVGAPRFKHS</sequence>
<protein>
    <submittedName>
        <fullName evidence="2">Uncharacterized protein</fullName>
    </submittedName>
</protein>
<evidence type="ECO:0000313" key="2">
    <source>
        <dbReference type="EMBL" id="KAL0468124.1"/>
    </source>
</evidence>